<dbReference type="InterPro" id="IPR052897">
    <property type="entry name" value="Sec-Metab_Biosynth_Hydrolase"/>
</dbReference>
<protein>
    <submittedName>
        <fullName evidence="2">Alpha/beta fold hydrolase</fullName>
    </submittedName>
</protein>
<dbReference type="SUPFAM" id="SSF53474">
    <property type="entry name" value="alpha/beta-Hydrolases"/>
    <property type="match status" value="1"/>
</dbReference>
<evidence type="ECO:0000313" key="3">
    <source>
        <dbReference type="Proteomes" id="UP001596492"/>
    </source>
</evidence>
<keyword evidence="3" id="KW-1185">Reference proteome</keyword>
<feature type="domain" description="AB hydrolase-1" evidence="1">
    <location>
        <begin position="48"/>
        <end position="280"/>
    </location>
</feature>
<dbReference type="PANTHER" id="PTHR37017:SF11">
    <property type="entry name" value="ESTERASE_LIPASE_THIOESTERASE DOMAIN-CONTAINING PROTEIN"/>
    <property type="match status" value="1"/>
</dbReference>
<dbReference type="Gene3D" id="3.40.50.1820">
    <property type="entry name" value="alpha/beta hydrolase"/>
    <property type="match status" value="1"/>
</dbReference>
<keyword evidence="2" id="KW-0378">Hydrolase</keyword>
<comment type="caution">
    <text evidence="2">The sequence shown here is derived from an EMBL/GenBank/DDBJ whole genome shotgun (WGS) entry which is preliminary data.</text>
</comment>
<dbReference type="InterPro" id="IPR029058">
    <property type="entry name" value="AB_hydrolase_fold"/>
</dbReference>
<dbReference type="GO" id="GO:0016787">
    <property type="term" value="F:hydrolase activity"/>
    <property type="evidence" value="ECO:0007669"/>
    <property type="project" value="UniProtKB-KW"/>
</dbReference>
<accession>A0ABW2IP81</accession>
<dbReference type="EMBL" id="JBHTBR010000005">
    <property type="protein sequence ID" value="MFC7292788.1"/>
    <property type="molecule type" value="Genomic_DNA"/>
</dbReference>
<name>A0ABW2IP81_9PROT</name>
<dbReference type="PROSITE" id="PS51257">
    <property type="entry name" value="PROKAR_LIPOPROTEIN"/>
    <property type="match status" value="1"/>
</dbReference>
<dbReference type="Proteomes" id="UP001596492">
    <property type="component" value="Unassembled WGS sequence"/>
</dbReference>
<reference evidence="3" key="1">
    <citation type="journal article" date="2019" name="Int. J. Syst. Evol. Microbiol.">
        <title>The Global Catalogue of Microorganisms (GCM) 10K type strain sequencing project: providing services to taxonomists for standard genome sequencing and annotation.</title>
        <authorList>
            <consortium name="The Broad Institute Genomics Platform"/>
            <consortium name="The Broad Institute Genome Sequencing Center for Infectious Disease"/>
            <person name="Wu L."/>
            <person name="Ma J."/>
        </authorList>
    </citation>
    <scope>NUCLEOTIDE SEQUENCE [LARGE SCALE GENOMIC DNA]</scope>
    <source>
        <strain evidence="3">CCUG 51308</strain>
    </source>
</reference>
<dbReference type="RefSeq" id="WP_382168509.1">
    <property type="nucleotide sequence ID" value="NZ_JBHTBR010000005.1"/>
</dbReference>
<dbReference type="Pfam" id="PF12697">
    <property type="entry name" value="Abhydrolase_6"/>
    <property type="match status" value="1"/>
</dbReference>
<evidence type="ECO:0000313" key="2">
    <source>
        <dbReference type="EMBL" id="MFC7292788.1"/>
    </source>
</evidence>
<evidence type="ECO:0000259" key="1">
    <source>
        <dbReference type="Pfam" id="PF12697"/>
    </source>
</evidence>
<proteinExistence type="predicted"/>
<gene>
    <name evidence="2" type="ORF">ACFQS8_14240</name>
</gene>
<organism evidence="2 3">
    <name type="scientific">Hirschia litorea</name>
    <dbReference type="NCBI Taxonomy" id="1199156"/>
    <lineage>
        <taxon>Bacteria</taxon>
        <taxon>Pseudomonadati</taxon>
        <taxon>Pseudomonadota</taxon>
        <taxon>Alphaproteobacteria</taxon>
        <taxon>Hyphomonadales</taxon>
        <taxon>Hyphomonadaceae</taxon>
        <taxon>Hirschia</taxon>
    </lineage>
</organism>
<sequence>MTKLIDKKLSRRSLMLGASAAYILTISGCINTSTIEVDTHRNVPPQTFVLVHGAWHGGWCWREVKQLLERDGHTVLTPTLSGLGNRASELTQDIDLETHISNVVDAIIAAKLKNFVLVGHSYGGMVITGVADRLQKQITHIVYLDAAVPTDGQSMLTAGPTKSHDVLDATKNALLSLSDDNGLSMRVFPAHALGIPTDHTSYNWVVENLTPNPMRPWFSTIRLENGGAKDIPKTYVHCVAPVLEQTSFPYFAKVAQSDSHWNYLEIQTGHEAMITAPEEVHKILIETLLINRPQT</sequence>
<dbReference type="PANTHER" id="PTHR37017">
    <property type="entry name" value="AB HYDROLASE-1 DOMAIN-CONTAINING PROTEIN-RELATED"/>
    <property type="match status" value="1"/>
</dbReference>
<dbReference type="InterPro" id="IPR000073">
    <property type="entry name" value="AB_hydrolase_1"/>
</dbReference>